<sequence length="449" mass="49332">MPYEGQQASKRGHIDIVKNDDVKKFLSECAYLTQPGDQAAVSIAAHYKPAPKCDVLPQLVVASDGSAYSEPIDKKFPSTQVGYVKTSFMAFDMGDYNGLVTPGSPFVDPYAAASLHNKARAVAFTLPGSNVRYKGLRVQDGFRRAVYEQLSDERTQIPRGGFSVKDMLYHLEGGQIAIEKCPSCGQGGPHLFKRGKDESACSGCGATVYVTDSLRIHEQISDQGDNSSAITRFMNAVEHLQLATLLKAMADNNLSTVSGTAIMVDGPLALFGQPARYHASIQAFYYGLFERCESAGLPPPLIMGMQKDGMVMEHARALSPHLKNGTFCAISDQYRAEFINGIAPLTDNFGHETYYGQDFIYKTDSGRIFDVCLAYPFANKRNRKEFSGQKADPKNYDRWLARAFALIRHLEFDLYENSVVPVALAHRHASISLSPGGTLLDVLTKKHLS</sequence>
<keyword evidence="2" id="KW-1185">Reference proteome</keyword>
<dbReference type="Proteomes" id="UP001152876">
    <property type="component" value="Unassembled WGS sequence"/>
</dbReference>
<evidence type="ECO:0000313" key="2">
    <source>
        <dbReference type="Proteomes" id="UP001152876"/>
    </source>
</evidence>
<accession>A0A9X4SB46</accession>
<evidence type="ECO:0000313" key="1">
    <source>
        <dbReference type="EMBL" id="MDG5974973.1"/>
    </source>
</evidence>
<dbReference type="OrthoDB" id="63920at2"/>
<dbReference type="RefSeq" id="WP_068173563.1">
    <property type="nucleotide sequence ID" value="NZ_AOGK01000004.1"/>
</dbReference>
<dbReference type="AlphaFoldDB" id="A0A9X4SB46"/>
<evidence type="ECO:0008006" key="3">
    <source>
        <dbReference type="Google" id="ProtNLM"/>
    </source>
</evidence>
<comment type="caution">
    <text evidence="1">The sequence shown here is derived from an EMBL/GenBank/DDBJ whole genome shotgun (WGS) entry which is preliminary data.</text>
</comment>
<dbReference type="EMBL" id="AOGK01000004">
    <property type="protein sequence ID" value="MDG5974973.1"/>
    <property type="molecule type" value="Genomic_DNA"/>
</dbReference>
<name>A0A9X4SB46_9BURK</name>
<reference evidence="1" key="1">
    <citation type="submission" date="2013-01" db="EMBL/GenBank/DDBJ databases">
        <title>Genome draft of Hydrogenophaga taeniospiralis 2K1.</title>
        <authorList>
            <person name="Gomila M."/>
            <person name="Lalucat J."/>
        </authorList>
    </citation>
    <scope>NUCLEOTIDE SEQUENCE</scope>
    <source>
        <strain evidence="1">CCUG 15921</strain>
    </source>
</reference>
<gene>
    <name evidence="1" type="ORF">H010_06890</name>
</gene>
<proteinExistence type="predicted"/>
<protein>
    <recommendedName>
        <fullName evidence="3">NurA domain-containing protein</fullName>
    </recommendedName>
</protein>
<organism evidence="1 2">
    <name type="scientific">Hydrogenophaga taeniospiralis CCUG 15921</name>
    <dbReference type="NCBI Taxonomy" id="1281780"/>
    <lineage>
        <taxon>Bacteria</taxon>
        <taxon>Pseudomonadati</taxon>
        <taxon>Pseudomonadota</taxon>
        <taxon>Betaproteobacteria</taxon>
        <taxon>Burkholderiales</taxon>
        <taxon>Comamonadaceae</taxon>
        <taxon>Hydrogenophaga</taxon>
    </lineage>
</organism>